<dbReference type="PANTHER" id="PTHR43646:SF3">
    <property type="entry name" value="SLR1566 PROTEIN"/>
    <property type="match status" value="1"/>
</dbReference>
<dbReference type="AlphaFoldDB" id="E1IAT2"/>
<feature type="transmembrane region" description="Helical" evidence="1">
    <location>
        <begin position="356"/>
        <end position="375"/>
    </location>
</feature>
<proteinExistence type="predicted"/>
<keyword evidence="4" id="KW-1185">Reference proteome</keyword>
<accession>E1IAT2</accession>
<evidence type="ECO:0000256" key="1">
    <source>
        <dbReference type="SAM" id="Phobius"/>
    </source>
</evidence>
<keyword evidence="1" id="KW-0812">Transmembrane</keyword>
<dbReference type="HOGENOM" id="CLU_038143_0_0_0"/>
<dbReference type="Gene3D" id="3.90.550.10">
    <property type="entry name" value="Spore Coat Polysaccharide Biosynthesis Protein SpsA, Chain A"/>
    <property type="match status" value="1"/>
</dbReference>
<sequence>MVIILQLSMYLPQLLSTSSATILMLIAADIRRLRRIPRLHAARIPALAPHISILIPARNEERNIERCVRSVLTQSYPHIEVIVLNDGSTDRTGAILASIADPRLRVISGGQLPPGWVGKCYACQQLGMAAQGEWLLFLDADTVAAPDLVAALITSAQARNLDLLTIFPFLELGSFWERVILPPFLALITALFPFAEMERPDIRPDQVLANGQCILVRRSIYAQIGGHGAVRDEVLEDVRLAQAIRAAGGKVGAAEGMGVLQVRMYTNGREVAEGLMKNAAAGYRSGGGRSGWAMTGLVLEAFGPPAIMASGAYGVARGNAGVAWAGLLGGGLSLLASLALRATLYRRLYRQPMAYALLWPFGLLSYMIIAGIGMWRVRHGHGVVWKGRRYAG</sequence>
<name>E1IAT2_9CHLR</name>
<keyword evidence="1" id="KW-1133">Transmembrane helix</keyword>
<dbReference type="PANTHER" id="PTHR43646">
    <property type="entry name" value="GLYCOSYLTRANSFERASE"/>
    <property type="match status" value="1"/>
</dbReference>
<dbReference type="InterPro" id="IPR001173">
    <property type="entry name" value="Glyco_trans_2-like"/>
</dbReference>
<dbReference type="STRING" id="765420.OSCT_0433"/>
<evidence type="ECO:0000259" key="2">
    <source>
        <dbReference type="Pfam" id="PF00535"/>
    </source>
</evidence>
<feature type="transmembrane region" description="Helical" evidence="1">
    <location>
        <begin position="322"/>
        <end position="344"/>
    </location>
</feature>
<dbReference type="InterPro" id="IPR029044">
    <property type="entry name" value="Nucleotide-diphossugar_trans"/>
</dbReference>
<feature type="domain" description="Glycosyltransferase 2-like" evidence="2">
    <location>
        <begin position="52"/>
        <end position="223"/>
    </location>
</feature>
<dbReference type="EMBL" id="ADVR01000007">
    <property type="protein sequence ID" value="EFO81688.1"/>
    <property type="molecule type" value="Genomic_DNA"/>
</dbReference>
<dbReference type="SUPFAM" id="SSF53448">
    <property type="entry name" value="Nucleotide-diphospho-sugar transferases"/>
    <property type="match status" value="1"/>
</dbReference>
<reference evidence="3 4" key="1">
    <citation type="journal article" date="2011" name="J. Bacteriol.">
        <title>Draft genome sequence of the anoxygenic filamentous phototrophic bacterium Oscillochloris trichoides subsp. DG-6.</title>
        <authorList>
            <person name="Kuznetsov B.B."/>
            <person name="Ivanovsky R.N."/>
            <person name="Keppen O.I."/>
            <person name="Sukhacheva M.V."/>
            <person name="Bumazhkin B.K."/>
            <person name="Patutina E.O."/>
            <person name="Beletsky A.V."/>
            <person name="Mardanov A.V."/>
            <person name="Baslerov R.V."/>
            <person name="Panteleeva A.N."/>
            <person name="Kolganova T.V."/>
            <person name="Ravin N.V."/>
            <person name="Skryabin K.G."/>
        </authorList>
    </citation>
    <scope>NUCLEOTIDE SEQUENCE [LARGE SCALE GENOMIC DNA]</scope>
    <source>
        <strain evidence="3 4">DG-6</strain>
    </source>
</reference>
<keyword evidence="1" id="KW-0472">Membrane</keyword>
<keyword evidence="3" id="KW-0808">Transferase</keyword>
<comment type="caution">
    <text evidence="3">The sequence shown here is derived from an EMBL/GenBank/DDBJ whole genome shotgun (WGS) entry which is preliminary data.</text>
</comment>
<dbReference type="Pfam" id="PF00535">
    <property type="entry name" value="Glycos_transf_2"/>
    <property type="match status" value="1"/>
</dbReference>
<dbReference type="GO" id="GO:0016740">
    <property type="term" value="F:transferase activity"/>
    <property type="evidence" value="ECO:0007669"/>
    <property type="project" value="UniProtKB-KW"/>
</dbReference>
<dbReference type="eggNOG" id="COG1215">
    <property type="taxonomic scope" value="Bacteria"/>
</dbReference>
<gene>
    <name evidence="3" type="ORF">OSCT_0433</name>
</gene>
<organism evidence="3 4">
    <name type="scientific">Oscillochloris trichoides DG-6</name>
    <dbReference type="NCBI Taxonomy" id="765420"/>
    <lineage>
        <taxon>Bacteria</taxon>
        <taxon>Bacillati</taxon>
        <taxon>Chloroflexota</taxon>
        <taxon>Chloroflexia</taxon>
        <taxon>Chloroflexales</taxon>
        <taxon>Chloroflexineae</taxon>
        <taxon>Oscillochloridaceae</taxon>
        <taxon>Oscillochloris</taxon>
    </lineage>
</organism>
<evidence type="ECO:0000313" key="4">
    <source>
        <dbReference type="Proteomes" id="UP000054010"/>
    </source>
</evidence>
<protein>
    <submittedName>
        <fullName evidence="3">Glycosyl transferase family protein</fullName>
    </submittedName>
</protein>
<evidence type="ECO:0000313" key="3">
    <source>
        <dbReference type="EMBL" id="EFO81688.1"/>
    </source>
</evidence>
<dbReference type="Proteomes" id="UP000054010">
    <property type="component" value="Unassembled WGS sequence"/>
</dbReference>